<evidence type="ECO:0000256" key="2">
    <source>
        <dbReference type="ARBA" id="ARBA00022448"/>
    </source>
</evidence>
<keyword evidence="9" id="KW-1185">Reference proteome</keyword>
<name>A0A072P030_9EURO</name>
<dbReference type="InterPro" id="IPR010573">
    <property type="entry name" value="MFS_Str1/Tri12-like"/>
</dbReference>
<feature type="transmembrane region" description="Helical" evidence="6">
    <location>
        <begin position="264"/>
        <end position="283"/>
    </location>
</feature>
<dbReference type="PROSITE" id="PS50850">
    <property type="entry name" value="MFS"/>
    <property type="match status" value="1"/>
</dbReference>
<evidence type="ECO:0000256" key="4">
    <source>
        <dbReference type="ARBA" id="ARBA00022989"/>
    </source>
</evidence>
<evidence type="ECO:0000256" key="5">
    <source>
        <dbReference type="ARBA" id="ARBA00023136"/>
    </source>
</evidence>
<keyword evidence="4 6" id="KW-1133">Transmembrane helix</keyword>
<feature type="transmembrane region" description="Helical" evidence="6">
    <location>
        <begin position="37"/>
        <end position="62"/>
    </location>
</feature>
<dbReference type="InterPro" id="IPR020846">
    <property type="entry name" value="MFS_dom"/>
</dbReference>
<evidence type="ECO:0000256" key="6">
    <source>
        <dbReference type="SAM" id="Phobius"/>
    </source>
</evidence>
<protein>
    <recommendedName>
        <fullName evidence="7">Major facilitator superfamily (MFS) profile domain-containing protein</fullName>
    </recommendedName>
</protein>
<dbReference type="AlphaFoldDB" id="A0A072P030"/>
<dbReference type="RefSeq" id="XP_013255786.1">
    <property type="nucleotide sequence ID" value="XM_013400332.1"/>
</dbReference>
<keyword evidence="5 6" id="KW-0472">Membrane</keyword>
<evidence type="ECO:0000259" key="7">
    <source>
        <dbReference type="PROSITE" id="PS50850"/>
    </source>
</evidence>
<dbReference type="PANTHER" id="PTHR23501:SF195">
    <property type="entry name" value="PEP5"/>
    <property type="match status" value="1"/>
</dbReference>
<evidence type="ECO:0000313" key="8">
    <source>
        <dbReference type="EMBL" id="KEF53196.1"/>
    </source>
</evidence>
<dbReference type="PANTHER" id="PTHR23501">
    <property type="entry name" value="MAJOR FACILITATOR SUPERFAMILY"/>
    <property type="match status" value="1"/>
</dbReference>
<dbReference type="HOGENOM" id="CLU_000960_25_1_1"/>
<dbReference type="Gene3D" id="1.20.1250.20">
    <property type="entry name" value="MFS general substrate transporter like domains"/>
    <property type="match status" value="1"/>
</dbReference>
<sequence length="584" mass="62496">MEKQQAQQTDRVDDSLHGHDERVEDAEPVQHVHLKTIVLLIAIVTEYAVQVFHIVGAGFLGSSVTAIVGGSNKSTWLVSTMSISAACLGPPVSQAADFWGRRWFVIILSSFGCIGCIIVSRSNSIGMAIAGQAVSALSQGAQPVIHAIASEILPRKYRPIAQASTNSAATLGGILGLLVGGALTLNNPAGFRTFWYITAGAYGLSTLVVFALYHPPARELQQKYTTREKLAQLDWVGYFLLITGLVLFSFSLTSAMSVYPWRSAQILAPLITGSLLLVGFAVYEWKFTRTGMLHHDLFKRGRNFAIAELCILAEGISFFAANNYFGFEVAVLYDQDQFHAGLYYTVAWFSLLISTWIAGVYCSRSKTIRLPTALAFISFTLFNALMASLTPANGRKNILGYAPFLGLGLGTALNALVVVAQLSTPPELISITTGLMIATRSFGGTIALSIYTAVFSDQLSSELPAKVAAATIPLGFDTSNLGQLLGALTSGNTTAISQVPGVSPSILQAAGAGVKEAYSLGFRYVWVTAAAFAALAVIGASFLIDPTAEFNAHIDAPIETEEELSRGGIAEKLHHHHHHHESHA</sequence>
<dbReference type="InterPro" id="IPR005829">
    <property type="entry name" value="Sugar_transporter_CS"/>
</dbReference>
<organism evidence="8 9">
    <name type="scientific">Exophiala aquamarina CBS 119918</name>
    <dbReference type="NCBI Taxonomy" id="1182545"/>
    <lineage>
        <taxon>Eukaryota</taxon>
        <taxon>Fungi</taxon>
        <taxon>Dikarya</taxon>
        <taxon>Ascomycota</taxon>
        <taxon>Pezizomycotina</taxon>
        <taxon>Eurotiomycetes</taxon>
        <taxon>Chaetothyriomycetidae</taxon>
        <taxon>Chaetothyriales</taxon>
        <taxon>Herpotrichiellaceae</taxon>
        <taxon>Exophiala</taxon>
    </lineage>
</organism>
<evidence type="ECO:0000256" key="1">
    <source>
        <dbReference type="ARBA" id="ARBA00004141"/>
    </source>
</evidence>
<comment type="caution">
    <text evidence="8">The sequence shown here is derived from an EMBL/GenBank/DDBJ whole genome shotgun (WGS) entry which is preliminary data.</text>
</comment>
<dbReference type="GO" id="GO:0022857">
    <property type="term" value="F:transmembrane transporter activity"/>
    <property type="evidence" value="ECO:0007669"/>
    <property type="project" value="InterPro"/>
</dbReference>
<feature type="transmembrane region" description="Helical" evidence="6">
    <location>
        <begin position="524"/>
        <end position="544"/>
    </location>
</feature>
<keyword evidence="2" id="KW-0813">Transport</keyword>
<dbReference type="InterPro" id="IPR036259">
    <property type="entry name" value="MFS_trans_sf"/>
</dbReference>
<dbReference type="GO" id="GO:0005886">
    <property type="term" value="C:plasma membrane"/>
    <property type="evidence" value="ECO:0007669"/>
    <property type="project" value="TreeGrafter"/>
</dbReference>
<evidence type="ECO:0000313" key="9">
    <source>
        <dbReference type="Proteomes" id="UP000027920"/>
    </source>
</evidence>
<dbReference type="PROSITE" id="PS00216">
    <property type="entry name" value="SUGAR_TRANSPORT_1"/>
    <property type="match status" value="1"/>
</dbReference>
<dbReference type="InterPro" id="IPR053791">
    <property type="entry name" value="MFS_Tri12-like"/>
</dbReference>
<dbReference type="OrthoDB" id="2587356at2759"/>
<feature type="transmembrane region" description="Helical" evidence="6">
    <location>
        <begin position="194"/>
        <end position="214"/>
    </location>
</feature>
<dbReference type="Proteomes" id="UP000027920">
    <property type="component" value="Unassembled WGS sequence"/>
</dbReference>
<feature type="transmembrane region" description="Helical" evidence="6">
    <location>
        <begin position="103"/>
        <end position="120"/>
    </location>
</feature>
<gene>
    <name evidence="8" type="ORF">A1O9_10644</name>
</gene>
<dbReference type="Pfam" id="PF06609">
    <property type="entry name" value="TRI12"/>
    <property type="match status" value="1"/>
</dbReference>
<feature type="transmembrane region" description="Helical" evidence="6">
    <location>
        <begin position="163"/>
        <end position="182"/>
    </location>
</feature>
<comment type="subcellular location">
    <subcellularLocation>
        <location evidence="1">Membrane</location>
        <topology evidence="1">Multi-pass membrane protein</topology>
    </subcellularLocation>
</comment>
<keyword evidence="3 6" id="KW-0812">Transmembrane</keyword>
<accession>A0A072P030</accession>
<dbReference type="EMBL" id="AMGV01000014">
    <property type="protein sequence ID" value="KEF53196.1"/>
    <property type="molecule type" value="Genomic_DNA"/>
</dbReference>
<feature type="transmembrane region" description="Helical" evidence="6">
    <location>
        <begin position="304"/>
        <end position="321"/>
    </location>
</feature>
<dbReference type="GeneID" id="25285548"/>
<dbReference type="CDD" id="cd06179">
    <property type="entry name" value="MFS_TRI12_like"/>
    <property type="match status" value="1"/>
</dbReference>
<feature type="domain" description="Major facilitator superfamily (MFS) profile" evidence="7">
    <location>
        <begin position="34"/>
        <end position="548"/>
    </location>
</feature>
<feature type="transmembrane region" description="Helical" evidence="6">
    <location>
        <begin position="431"/>
        <end position="454"/>
    </location>
</feature>
<proteinExistence type="predicted"/>
<feature type="transmembrane region" description="Helical" evidence="6">
    <location>
        <begin position="398"/>
        <end position="419"/>
    </location>
</feature>
<dbReference type="SUPFAM" id="SSF103473">
    <property type="entry name" value="MFS general substrate transporter"/>
    <property type="match status" value="1"/>
</dbReference>
<feature type="transmembrane region" description="Helical" evidence="6">
    <location>
        <begin position="341"/>
        <end position="361"/>
    </location>
</feature>
<reference evidence="8 9" key="1">
    <citation type="submission" date="2013-03" db="EMBL/GenBank/DDBJ databases">
        <title>The Genome Sequence of Exophiala aquamarina CBS 119918.</title>
        <authorList>
            <consortium name="The Broad Institute Genomics Platform"/>
            <person name="Cuomo C."/>
            <person name="de Hoog S."/>
            <person name="Gorbushina A."/>
            <person name="Walker B."/>
            <person name="Young S.K."/>
            <person name="Zeng Q."/>
            <person name="Gargeya S."/>
            <person name="Fitzgerald M."/>
            <person name="Haas B."/>
            <person name="Abouelleil A."/>
            <person name="Allen A.W."/>
            <person name="Alvarado L."/>
            <person name="Arachchi H.M."/>
            <person name="Berlin A.M."/>
            <person name="Chapman S.B."/>
            <person name="Gainer-Dewar J."/>
            <person name="Goldberg J."/>
            <person name="Griggs A."/>
            <person name="Gujja S."/>
            <person name="Hansen M."/>
            <person name="Howarth C."/>
            <person name="Imamovic A."/>
            <person name="Ireland A."/>
            <person name="Larimer J."/>
            <person name="McCowan C."/>
            <person name="Murphy C."/>
            <person name="Pearson M."/>
            <person name="Poon T.W."/>
            <person name="Priest M."/>
            <person name="Roberts A."/>
            <person name="Saif S."/>
            <person name="Shea T."/>
            <person name="Sisk P."/>
            <person name="Sykes S."/>
            <person name="Wortman J."/>
            <person name="Nusbaum C."/>
            <person name="Birren B."/>
        </authorList>
    </citation>
    <scope>NUCLEOTIDE SEQUENCE [LARGE SCALE GENOMIC DNA]</scope>
    <source>
        <strain evidence="8 9">CBS 119918</strain>
    </source>
</reference>
<evidence type="ECO:0000256" key="3">
    <source>
        <dbReference type="ARBA" id="ARBA00022692"/>
    </source>
</evidence>
<feature type="transmembrane region" description="Helical" evidence="6">
    <location>
        <begin position="235"/>
        <end position="258"/>
    </location>
</feature>
<feature type="transmembrane region" description="Helical" evidence="6">
    <location>
        <begin position="373"/>
        <end position="392"/>
    </location>
</feature>
<dbReference type="VEuPathDB" id="FungiDB:A1O9_10644"/>